<keyword evidence="2" id="KW-0732">Signal</keyword>
<feature type="signal peptide" evidence="2">
    <location>
        <begin position="1"/>
        <end position="18"/>
    </location>
</feature>
<keyword evidence="4" id="KW-1185">Reference proteome</keyword>
<feature type="region of interest" description="Disordered" evidence="1">
    <location>
        <begin position="20"/>
        <end position="49"/>
    </location>
</feature>
<dbReference type="HOGENOM" id="CLU_976882_0_0_1"/>
<dbReference type="EMBL" id="AZNH01000074">
    <property type="protein sequence ID" value="KID82823.1"/>
    <property type="molecule type" value="Genomic_DNA"/>
</dbReference>
<organism evidence="3 4">
    <name type="scientific">Metarhizium guizhouense (strain ARSEF 977)</name>
    <dbReference type="NCBI Taxonomy" id="1276136"/>
    <lineage>
        <taxon>Eukaryota</taxon>
        <taxon>Fungi</taxon>
        <taxon>Dikarya</taxon>
        <taxon>Ascomycota</taxon>
        <taxon>Pezizomycotina</taxon>
        <taxon>Sordariomycetes</taxon>
        <taxon>Hypocreomycetidae</taxon>
        <taxon>Hypocreales</taxon>
        <taxon>Clavicipitaceae</taxon>
        <taxon>Metarhizium</taxon>
    </lineage>
</organism>
<reference evidence="3 4" key="1">
    <citation type="journal article" date="2014" name="Proc. Natl. Acad. Sci. U.S.A.">
        <title>Trajectory and genomic determinants of fungal-pathogen speciation and host adaptation.</title>
        <authorList>
            <person name="Hu X."/>
            <person name="Xiao G."/>
            <person name="Zheng P."/>
            <person name="Shang Y."/>
            <person name="Su Y."/>
            <person name="Zhang X."/>
            <person name="Liu X."/>
            <person name="Zhan S."/>
            <person name="St Leger R.J."/>
            <person name="Wang C."/>
        </authorList>
    </citation>
    <scope>NUCLEOTIDE SEQUENCE [LARGE SCALE GENOMIC DNA]</scope>
    <source>
        <strain evidence="3 4">ARSEF 977</strain>
    </source>
</reference>
<gene>
    <name evidence="3" type="ORF">MGU_09915</name>
</gene>
<comment type="caution">
    <text evidence="3">The sequence shown here is derived from an EMBL/GenBank/DDBJ whole genome shotgun (WGS) entry which is preliminary data.</text>
</comment>
<protein>
    <submittedName>
        <fullName evidence="3">Uncharacterized protein</fullName>
    </submittedName>
</protein>
<name>A0A0B4GJV0_METGA</name>
<evidence type="ECO:0000313" key="3">
    <source>
        <dbReference type="EMBL" id="KID82823.1"/>
    </source>
</evidence>
<feature type="chain" id="PRO_5002103322" evidence="2">
    <location>
        <begin position="19"/>
        <end position="253"/>
    </location>
</feature>
<dbReference type="Proteomes" id="UP000031192">
    <property type="component" value="Unassembled WGS sequence"/>
</dbReference>
<accession>A0A0B4GJV0</accession>
<evidence type="ECO:0000313" key="4">
    <source>
        <dbReference type="Proteomes" id="UP000031192"/>
    </source>
</evidence>
<proteinExistence type="predicted"/>
<sequence>MKLTFALSLLLYISSVAAQAPGRAPDNPRTPLESNSDKIPKTADPQPPDHLVQDNAEFKGLSYKQQFDQIMAQPKFKYWDDIGLKDAQRLNLWKHRKAFAEERRLKEVWYQKQDPKYLASPPGQVEWERRKIDLAREAWCDGRVWSILSDEQKQSIWQEDPKHFRNISPDGQEAQIDSTLRAEIHKDWTRATAREELYKIYQPPAPTRHTTEKIVELREQLPYKENADNAKKLRQKADEEAALKAGKHRVFCS</sequence>
<evidence type="ECO:0000256" key="2">
    <source>
        <dbReference type="SAM" id="SignalP"/>
    </source>
</evidence>
<dbReference type="AlphaFoldDB" id="A0A0B4GJV0"/>
<evidence type="ECO:0000256" key="1">
    <source>
        <dbReference type="SAM" id="MobiDB-lite"/>
    </source>
</evidence>